<dbReference type="InterPro" id="IPR009057">
    <property type="entry name" value="Homeodomain-like_sf"/>
</dbReference>
<protein>
    <recommendedName>
        <fullName evidence="1">SWIRM domain-containing protein</fullName>
    </recommendedName>
</protein>
<organism evidence="2 3">
    <name type="scientific">Nematostella vectensis</name>
    <name type="common">Starlet sea anemone</name>
    <dbReference type="NCBI Taxonomy" id="45351"/>
    <lineage>
        <taxon>Eukaryota</taxon>
        <taxon>Metazoa</taxon>
        <taxon>Cnidaria</taxon>
        <taxon>Anthozoa</taxon>
        <taxon>Hexacorallia</taxon>
        <taxon>Actiniaria</taxon>
        <taxon>Edwardsiidae</taxon>
        <taxon>Nematostella</taxon>
    </lineage>
</organism>
<accession>A7SXT5</accession>
<reference evidence="2 3" key="1">
    <citation type="journal article" date="2007" name="Science">
        <title>Sea anemone genome reveals ancestral eumetazoan gene repertoire and genomic organization.</title>
        <authorList>
            <person name="Putnam N.H."/>
            <person name="Srivastava M."/>
            <person name="Hellsten U."/>
            <person name="Dirks B."/>
            <person name="Chapman J."/>
            <person name="Salamov A."/>
            <person name="Terry A."/>
            <person name="Shapiro H."/>
            <person name="Lindquist E."/>
            <person name="Kapitonov V.V."/>
            <person name="Jurka J."/>
            <person name="Genikhovich G."/>
            <person name="Grigoriev I.V."/>
            <person name="Lucas S.M."/>
            <person name="Steele R.E."/>
            <person name="Finnerty J.R."/>
            <person name="Technau U."/>
            <person name="Martindale M.Q."/>
            <person name="Rokhsar D.S."/>
        </authorList>
    </citation>
    <scope>NUCLEOTIDE SEQUENCE [LARGE SCALE GENOMIC DNA]</scope>
    <source>
        <strain evidence="3">CH2 X CH6</strain>
    </source>
</reference>
<dbReference type="Proteomes" id="UP000001593">
    <property type="component" value="Unassembled WGS sequence"/>
</dbReference>
<sequence>ARKPASRLDLSGAPGIELLTLDERELCSTLRVLPNDFINYKNLLTRESAKNGGLRLAQARVLVRIDVNKTRKLYNYFVEKGVVIKPDD</sequence>
<name>A7SXT5_NEMVE</name>
<dbReference type="Pfam" id="PF04433">
    <property type="entry name" value="SWIRM"/>
    <property type="match status" value="1"/>
</dbReference>
<dbReference type="GO" id="GO:0140672">
    <property type="term" value="C:ATAC complex"/>
    <property type="evidence" value="ECO:0007669"/>
    <property type="project" value="UniProtKB-ARBA"/>
</dbReference>
<dbReference type="Gene3D" id="1.10.10.10">
    <property type="entry name" value="Winged helix-like DNA-binding domain superfamily/Winged helix DNA-binding domain"/>
    <property type="match status" value="1"/>
</dbReference>
<dbReference type="PANTHER" id="PTHR12374">
    <property type="entry name" value="TRANSCRIPTIONAL ADAPTOR 2 ADA2 -RELATED"/>
    <property type="match status" value="1"/>
</dbReference>
<dbReference type="STRING" id="45351.A7SXT5"/>
<dbReference type="InParanoid" id="A7SXT5"/>
<dbReference type="InterPro" id="IPR036388">
    <property type="entry name" value="WH-like_DNA-bd_sf"/>
</dbReference>
<evidence type="ECO:0000313" key="3">
    <source>
        <dbReference type="Proteomes" id="UP000001593"/>
    </source>
</evidence>
<dbReference type="InterPro" id="IPR007526">
    <property type="entry name" value="SWIRM"/>
</dbReference>
<dbReference type="HOGENOM" id="CLU_2475334_0_0_1"/>
<dbReference type="AlphaFoldDB" id="A7SXT5"/>
<dbReference type="PhylomeDB" id="A7SXT5"/>
<dbReference type="PANTHER" id="PTHR12374:SF20">
    <property type="entry name" value="TRANSCRIPTIONAL ADAPTER 2-ALPHA"/>
    <property type="match status" value="1"/>
</dbReference>
<keyword evidence="3" id="KW-1185">Reference proteome</keyword>
<dbReference type="eggNOG" id="KOG0457">
    <property type="taxonomic scope" value="Eukaryota"/>
</dbReference>
<dbReference type="EMBL" id="DS469896">
    <property type="protein sequence ID" value="EDO31481.1"/>
    <property type="molecule type" value="Genomic_DNA"/>
</dbReference>
<feature type="domain" description="SWIRM" evidence="1">
    <location>
        <begin position="1"/>
        <end position="88"/>
    </location>
</feature>
<feature type="non-terminal residue" evidence="2">
    <location>
        <position position="1"/>
    </location>
</feature>
<evidence type="ECO:0000259" key="1">
    <source>
        <dbReference type="PROSITE" id="PS50934"/>
    </source>
</evidence>
<evidence type="ECO:0000313" key="2">
    <source>
        <dbReference type="EMBL" id="EDO31481.1"/>
    </source>
</evidence>
<proteinExistence type="predicted"/>
<dbReference type="FunFam" id="1.10.10.10:FF:000087">
    <property type="entry name" value="Transcriptional adapter 2"/>
    <property type="match status" value="1"/>
</dbReference>
<dbReference type="PROSITE" id="PS50934">
    <property type="entry name" value="SWIRM"/>
    <property type="match status" value="1"/>
</dbReference>
<gene>
    <name evidence="2" type="ORF">NEMVEDRAFT_v1g137087</name>
</gene>
<dbReference type="SUPFAM" id="SSF46689">
    <property type="entry name" value="Homeodomain-like"/>
    <property type="match status" value="1"/>
</dbReference>